<evidence type="ECO:0000313" key="1">
    <source>
        <dbReference type="EMBL" id="QVL31641.1"/>
    </source>
</evidence>
<organism evidence="1 2">
    <name type="scientific">Telmatocola sphagniphila</name>
    <dbReference type="NCBI Taxonomy" id="1123043"/>
    <lineage>
        <taxon>Bacteria</taxon>
        <taxon>Pseudomonadati</taxon>
        <taxon>Planctomycetota</taxon>
        <taxon>Planctomycetia</taxon>
        <taxon>Gemmatales</taxon>
        <taxon>Gemmataceae</taxon>
    </lineage>
</organism>
<dbReference type="RefSeq" id="WP_213495737.1">
    <property type="nucleotide sequence ID" value="NZ_CP074694.1"/>
</dbReference>
<dbReference type="EMBL" id="CP074694">
    <property type="protein sequence ID" value="QVL31641.1"/>
    <property type="molecule type" value="Genomic_DNA"/>
</dbReference>
<protein>
    <submittedName>
        <fullName evidence="1">Uncharacterized protein</fullName>
    </submittedName>
</protein>
<gene>
    <name evidence="1" type="ORF">KIH39_22785</name>
</gene>
<sequence length="52" mass="6069">MQFTSQKFDSTRFLELTSILEGHPAGCDPEFDAVYDDLEREFAELRFSLNHN</sequence>
<name>A0A8E6B5R1_9BACT</name>
<dbReference type="KEGG" id="tsph:KIH39_22785"/>
<keyword evidence="2" id="KW-1185">Reference proteome</keyword>
<accession>A0A8E6B5R1</accession>
<evidence type="ECO:0000313" key="2">
    <source>
        <dbReference type="Proteomes" id="UP000676194"/>
    </source>
</evidence>
<proteinExistence type="predicted"/>
<dbReference type="Proteomes" id="UP000676194">
    <property type="component" value="Chromosome"/>
</dbReference>
<reference evidence="1" key="1">
    <citation type="submission" date="2021-05" db="EMBL/GenBank/DDBJ databases">
        <title>Complete genome sequence of the cellulolytic planctomycete Telmatocola sphagniphila SP2T and characterization of the first cellulase from planctomycetes.</title>
        <authorList>
            <person name="Rakitin A.L."/>
            <person name="Beletsky A.V."/>
            <person name="Naumoff D.G."/>
            <person name="Kulichevskaya I.S."/>
            <person name="Mardanov A.V."/>
            <person name="Ravin N.V."/>
            <person name="Dedysh S.N."/>
        </authorList>
    </citation>
    <scope>NUCLEOTIDE SEQUENCE</scope>
    <source>
        <strain evidence="1">SP2T</strain>
    </source>
</reference>
<dbReference type="AlphaFoldDB" id="A0A8E6B5R1"/>